<dbReference type="EMBL" id="MKKK01000034">
    <property type="protein sequence ID" value="OEY94446.1"/>
    <property type="molecule type" value="Genomic_DNA"/>
</dbReference>
<keyword evidence="1" id="KW-0805">Transcription regulation</keyword>
<dbReference type="Gene3D" id="1.10.10.60">
    <property type="entry name" value="Homeodomain-like"/>
    <property type="match status" value="1"/>
</dbReference>
<keyword evidence="2" id="KW-0238">DNA-binding</keyword>
<dbReference type="SMART" id="SM00342">
    <property type="entry name" value="HTH_ARAC"/>
    <property type="match status" value="1"/>
</dbReference>
<dbReference type="InterPro" id="IPR018060">
    <property type="entry name" value="HTH_AraC"/>
</dbReference>
<dbReference type="RefSeq" id="WP_070070253.1">
    <property type="nucleotide sequence ID" value="NZ_MKKK01000034.1"/>
</dbReference>
<keyword evidence="3" id="KW-0804">Transcription</keyword>
<organism evidence="5 6">
    <name type="scientific">Acinetobacter qingfengensis</name>
    <dbReference type="NCBI Taxonomy" id="1262585"/>
    <lineage>
        <taxon>Bacteria</taxon>
        <taxon>Pseudomonadati</taxon>
        <taxon>Pseudomonadota</taxon>
        <taxon>Gammaproteobacteria</taxon>
        <taxon>Moraxellales</taxon>
        <taxon>Moraxellaceae</taxon>
        <taxon>Acinetobacter</taxon>
    </lineage>
</organism>
<keyword evidence="6" id="KW-1185">Reference proteome</keyword>
<evidence type="ECO:0000313" key="6">
    <source>
        <dbReference type="Proteomes" id="UP000185895"/>
    </source>
</evidence>
<evidence type="ECO:0000256" key="3">
    <source>
        <dbReference type="ARBA" id="ARBA00023163"/>
    </source>
</evidence>
<dbReference type="GO" id="GO:0003700">
    <property type="term" value="F:DNA-binding transcription factor activity"/>
    <property type="evidence" value="ECO:0007669"/>
    <property type="project" value="InterPro"/>
</dbReference>
<evidence type="ECO:0000256" key="2">
    <source>
        <dbReference type="ARBA" id="ARBA00023125"/>
    </source>
</evidence>
<dbReference type="PROSITE" id="PS01124">
    <property type="entry name" value="HTH_ARAC_FAMILY_2"/>
    <property type="match status" value="1"/>
</dbReference>
<dbReference type="STRING" id="1262585.BJI46_03645"/>
<dbReference type="GO" id="GO:0043565">
    <property type="term" value="F:sequence-specific DNA binding"/>
    <property type="evidence" value="ECO:0007669"/>
    <property type="project" value="InterPro"/>
</dbReference>
<feature type="domain" description="HTH araC/xylS-type" evidence="4">
    <location>
        <begin position="207"/>
        <end position="310"/>
    </location>
</feature>
<comment type="caution">
    <text evidence="5">The sequence shown here is derived from an EMBL/GenBank/DDBJ whole genome shotgun (WGS) entry which is preliminary data.</text>
</comment>
<reference evidence="5 6" key="1">
    <citation type="submission" date="2016-09" db="EMBL/GenBank/DDBJ databases">
        <authorList>
            <person name="Capua I."/>
            <person name="De Benedictis P."/>
            <person name="Joannis T."/>
            <person name="Lombin L.H."/>
            <person name="Cattoli G."/>
        </authorList>
    </citation>
    <scope>NUCLEOTIDE SEQUENCE [LARGE SCALE GENOMIC DNA]</scope>
    <source>
        <strain evidence="5 6">ANC 4671</strain>
    </source>
</reference>
<sequence>MYVKDQPFEDIIYHAQALDFWEQEYNQLSESAFKSRLQDLTFNGLRIFREQMNCRVAQCTKTPPDTINILIPIQLIPEKNHLPTHTLCVNGATLLPSEHEFFFCTPPDTDYIVVSLHKSVLEKRLIHPDMQQILKQRFGCGILFNNQISALLIQKCTAILDQYTKSLTLPKIELCQQIYDDIIDLVLHYFDIDDNTAQPKTLGSNHHHIIQYVYERVLESDQYLSILDICQELQIPHRSLHYAFEKTTGISPNKYIRAIRLNAANRILHKSKNTLSLTALAHQYGFSHSSHFGREYKKLFGKSPTRNLIQNIQ</sequence>
<evidence type="ECO:0000256" key="1">
    <source>
        <dbReference type="ARBA" id="ARBA00023015"/>
    </source>
</evidence>
<gene>
    <name evidence="5" type="ORF">BJI46_03645</name>
</gene>
<dbReference type="OrthoDB" id="6003540at2"/>
<protein>
    <recommendedName>
        <fullName evidence="4">HTH araC/xylS-type domain-containing protein</fullName>
    </recommendedName>
</protein>
<dbReference type="Pfam" id="PF12833">
    <property type="entry name" value="HTH_18"/>
    <property type="match status" value="1"/>
</dbReference>
<proteinExistence type="predicted"/>
<accession>A0A1E7R553</accession>
<dbReference type="AlphaFoldDB" id="A0A1E7R553"/>
<dbReference type="PANTHER" id="PTHR46796">
    <property type="entry name" value="HTH-TYPE TRANSCRIPTIONAL ACTIVATOR RHAS-RELATED"/>
    <property type="match status" value="1"/>
</dbReference>
<dbReference type="SUPFAM" id="SSF46689">
    <property type="entry name" value="Homeodomain-like"/>
    <property type="match status" value="1"/>
</dbReference>
<evidence type="ECO:0000313" key="5">
    <source>
        <dbReference type="EMBL" id="OEY94446.1"/>
    </source>
</evidence>
<dbReference type="InterPro" id="IPR009057">
    <property type="entry name" value="Homeodomain-like_sf"/>
</dbReference>
<dbReference type="InterPro" id="IPR050204">
    <property type="entry name" value="AraC_XylS_family_regulators"/>
</dbReference>
<dbReference type="Proteomes" id="UP000185895">
    <property type="component" value="Unassembled WGS sequence"/>
</dbReference>
<evidence type="ECO:0000259" key="4">
    <source>
        <dbReference type="PROSITE" id="PS01124"/>
    </source>
</evidence>
<name>A0A1E7R553_9GAMM</name>